<dbReference type="AlphaFoldDB" id="A0A552D345"/>
<reference evidence="8 9" key="1">
    <citation type="submission" date="2019-01" db="EMBL/GenBank/DDBJ databases">
        <title>Coherence of Microcystis species and biogeography revealed through population genomics.</title>
        <authorList>
            <person name="Perez-Carrascal O.M."/>
            <person name="Terrat Y."/>
            <person name="Giani A."/>
            <person name="Fortin N."/>
            <person name="Tromas N."/>
            <person name="Shapiro B.J."/>
        </authorList>
    </citation>
    <scope>NUCLEOTIDE SEQUENCE [LARGE SCALE GENOMIC DNA]</scope>
    <source>
        <strain evidence="8">Ma_QC_B_20070730_S2</strain>
    </source>
</reference>
<dbReference type="EMBL" id="SFBK01000305">
    <property type="protein sequence ID" value="TRU16575.1"/>
    <property type="molecule type" value="Genomic_DNA"/>
</dbReference>
<proteinExistence type="inferred from homology"/>
<keyword evidence="5" id="KW-0233">DNA recombination</keyword>
<protein>
    <submittedName>
        <fullName evidence="8">Transposase</fullName>
    </submittedName>
</protein>
<name>A0A552D345_MICAE</name>
<comment type="caution">
    <text evidence="8">The sequence shown here is derived from an EMBL/GenBank/DDBJ whole genome shotgun (WGS) entry which is preliminary data.</text>
</comment>
<dbReference type="NCBIfam" id="TIGR01766">
    <property type="entry name" value="IS200/IS605 family accessory protein TnpB-like domain"/>
    <property type="match status" value="1"/>
</dbReference>
<dbReference type="Proteomes" id="UP000320551">
    <property type="component" value="Unassembled WGS sequence"/>
</dbReference>
<dbReference type="InterPro" id="IPR001959">
    <property type="entry name" value="Transposase"/>
</dbReference>
<evidence type="ECO:0000256" key="1">
    <source>
        <dbReference type="ARBA" id="ARBA00008761"/>
    </source>
</evidence>
<evidence type="ECO:0000313" key="9">
    <source>
        <dbReference type="Proteomes" id="UP000320551"/>
    </source>
</evidence>
<accession>A0A552D345</accession>
<comment type="similarity">
    <text evidence="2">In the N-terminal section; belongs to the transposase 2 family.</text>
</comment>
<sequence length="401" mass="45334">MEQILTLVVKLQPTSEQRQLLNETATAFADACDWINQNVKTNLTNRNSIQAVCYQEVKERFGLTANHVVRACARVAANRLTAKHKGKKVKGFVATSFDCDSRTFRVVEKDYLVSISTTGKRVKVPMRVSNYHLGKLSGQNPTSAQVCLHKDKDWYIHIQIKSEPPKPIKTNNVIGVDFGRRDIAVTSNNQSWSGKEIQDKRDKFNRVRASLQRKATQGTRSTRRRCRQILKRLSGRERRFQTWLNHNISKAIVSEAKQSQSFIAIEDLTGIRERTNQKPRNKTERRRSNSWAFYQLRTFLEYKGIKEGVEVTAINPAYTSQTCHCCLHIGLRSNKVFKCSNQKCGWIGDADLNGSLMIALVGLSVSQPRGSNLLACPVDLGLRQDQLIECVGESPRTLVGG</sequence>
<evidence type="ECO:0000256" key="2">
    <source>
        <dbReference type="ARBA" id="ARBA00011044"/>
    </source>
</evidence>
<gene>
    <name evidence="8" type="ORF">EWV80_23545</name>
</gene>
<dbReference type="InterPro" id="IPR051399">
    <property type="entry name" value="RNA-guided_DNA_endo/Transpos"/>
</dbReference>
<keyword evidence="4" id="KW-0238">DNA-binding</keyword>
<keyword evidence="3" id="KW-0815">Transposition</keyword>
<evidence type="ECO:0000313" key="8">
    <source>
        <dbReference type="EMBL" id="TRU16575.1"/>
    </source>
</evidence>
<dbReference type="GO" id="GO:0003677">
    <property type="term" value="F:DNA binding"/>
    <property type="evidence" value="ECO:0007669"/>
    <property type="project" value="UniProtKB-KW"/>
</dbReference>
<evidence type="ECO:0000259" key="6">
    <source>
        <dbReference type="Pfam" id="PF01385"/>
    </source>
</evidence>
<dbReference type="PANTHER" id="PTHR30405:SF11">
    <property type="entry name" value="RNA-GUIDED DNA ENDONUCLEASE RV2885C-RELATED"/>
    <property type="match status" value="1"/>
</dbReference>
<dbReference type="Pfam" id="PF01385">
    <property type="entry name" value="OrfB_IS605"/>
    <property type="match status" value="1"/>
</dbReference>
<dbReference type="NCBIfam" id="NF040570">
    <property type="entry name" value="guided_TnpB"/>
    <property type="match status" value="1"/>
</dbReference>
<evidence type="ECO:0000256" key="5">
    <source>
        <dbReference type="ARBA" id="ARBA00023172"/>
    </source>
</evidence>
<dbReference type="GO" id="GO:0006310">
    <property type="term" value="P:DNA recombination"/>
    <property type="evidence" value="ECO:0007669"/>
    <property type="project" value="UniProtKB-KW"/>
</dbReference>
<dbReference type="PANTHER" id="PTHR30405">
    <property type="entry name" value="TRANSPOSASE"/>
    <property type="match status" value="1"/>
</dbReference>
<dbReference type="InterPro" id="IPR010095">
    <property type="entry name" value="Cas12f1-like_TNB"/>
</dbReference>
<feature type="domain" description="Cas12f1-like TNB" evidence="7">
    <location>
        <begin position="293"/>
        <end position="358"/>
    </location>
</feature>
<evidence type="ECO:0000259" key="7">
    <source>
        <dbReference type="Pfam" id="PF07282"/>
    </source>
</evidence>
<organism evidence="8 9">
    <name type="scientific">Microcystis aeruginosa Ma_QC_B_20070730_S2</name>
    <dbReference type="NCBI Taxonomy" id="2486256"/>
    <lineage>
        <taxon>Bacteria</taxon>
        <taxon>Bacillati</taxon>
        <taxon>Cyanobacteriota</taxon>
        <taxon>Cyanophyceae</taxon>
        <taxon>Oscillatoriophycideae</taxon>
        <taxon>Chroococcales</taxon>
        <taxon>Microcystaceae</taxon>
        <taxon>Microcystis</taxon>
    </lineage>
</organism>
<dbReference type="Pfam" id="PF07282">
    <property type="entry name" value="Cas12f1-like_TNB"/>
    <property type="match status" value="1"/>
</dbReference>
<evidence type="ECO:0000256" key="4">
    <source>
        <dbReference type="ARBA" id="ARBA00023125"/>
    </source>
</evidence>
<evidence type="ECO:0000256" key="3">
    <source>
        <dbReference type="ARBA" id="ARBA00022578"/>
    </source>
</evidence>
<dbReference type="GO" id="GO:0032196">
    <property type="term" value="P:transposition"/>
    <property type="evidence" value="ECO:0007669"/>
    <property type="project" value="UniProtKB-KW"/>
</dbReference>
<comment type="similarity">
    <text evidence="1">In the C-terminal section; belongs to the transposase 35 family.</text>
</comment>
<feature type="domain" description="Probable transposase IS891/IS1136/IS1341" evidence="6">
    <location>
        <begin position="157"/>
        <end position="268"/>
    </location>
</feature>